<feature type="binding site" evidence="9">
    <location>
        <position position="306"/>
    </location>
    <ligand>
        <name>GTP</name>
        <dbReference type="ChEBI" id="CHEBI:37565"/>
    </ligand>
</feature>
<dbReference type="PROSITE" id="PS00513">
    <property type="entry name" value="ADENYLOSUCCIN_SYN_2"/>
    <property type="match status" value="1"/>
</dbReference>
<dbReference type="Gene3D" id="3.90.170.10">
    <property type="entry name" value="Adenylosuccinate Synthetase, subunit A, domain 3"/>
    <property type="match status" value="1"/>
</dbReference>
<dbReference type="InterPro" id="IPR042111">
    <property type="entry name" value="Adenylosuccinate_synth_dom3"/>
</dbReference>
<feature type="binding site" evidence="9">
    <location>
        <begin position="332"/>
        <end position="334"/>
    </location>
    <ligand>
        <name>GTP</name>
        <dbReference type="ChEBI" id="CHEBI:37565"/>
    </ligand>
</feature>
<evidence type="ECO:0000256" key="5">
    <source>
        <dbReference type="ARBA" id="ARBA00022755"/>
    </source>
</evidence>
<dbReference type="GO" id="GO:0005737">
    <property type="term" value="C:cytoplasm"/>
    <property type="evidence" value="ECO:0007669"/>
    <property type="project" value="UniProtKB-SubCell"/>
</dbReference>
<evidence type="ECO:0000256" key="1">
    <source>
        <dbReference type="ARBA" id="ARBA00011738"/>
    </source>
</evidence>
<dbReference type="FunFam" id="3.90.170.10:FF:000001">
    <property type="entry name" value="Adenylosuccinate synthetase"/>
    <property type="match status" value="1"/>
</dbReference>
<dbReference type="Gene3D" id="3.40.440.10">
    <property type="entry name" value="Adenylosuccinate Synthetase, subunit A, domain 1"/>
    <property type="match status" value="1"/>
</dbReference>
<evidence type="ECO:0000256" key="7">
    <source>
        <dbReference type="ARBA" id="ARBA00023134"/>
    </source>
</evidence>
<comment type="similarity">
    <text evidence="9 11">Belongs to the adenylosuccinate synthetase family.</text>
</comment>
<feature type="binding site" evidence="9">
    <location>
        <position position="145"/>
    </location>
    <ligand>
        <name>IMP</name>
        <dbReference type="ChEBI" id="CHEBI:58053"/>
        <note>ligand shared between dimeric partners</note>
    </ligand>
</feature>
<dbReference type="Gene3D" id="1.10.300.10">
    <property type="entry name" value="Adenylosuccinate Synthetase, subunit A, domain 2"/>
    <property type="match status" value="1"/>
</dbReference>
<keyword evidence="2 9" id="KW-0436">Ligase</keyword>
<accession>A0ABD2Q7H0</accession>
<keyword evidence="9" id="KW-0963">Cytoplasm</keyword>
<dbReference type="InterPro" id="IPR018220">
    <property type="entry name" value="Adenylosuccin_syn_GTP-bd"/>
</dbReference>
<keyword evidence="6 9" id="KW-0460">Magnesium</keyword>
<gene>
    <name evidence="12" type="ORF">Ciccas_005854</name>
</gene>
<dbReference type="CDD" id="cd03108">
    <property type="entry name" value="AdSS"/>
    <property type="match status" value="1"/>
</dbReference>
<evidence type="ECO:0000256" key="3">
    <source>
        <dbReference type="ARBA" id="ARBA00022723"/>
    </source>
</evidence>
<dbReference type="Proteomes" id="UP001626550">
    <property type="component" value="Unassembled WGS sequence"/>
</dbReference>
<dbReference type="PROSITE" id="PS01266">
    <property type="entry name" value="ADENYLOSUCCIN_SYN_1"/>
    <property type="match status" value="1"/>
</dbReference>
<feature type="active site" evidence="10">
    <location>
        <position position="142"/>
    </location>
</feature>
<reference evidence="12 13" key="1">
    <citation type="submission" date="2024-11" db="EMBL/GenBank/DDBJ databases">
        <title>Adaptive evolution of stress response genes in parasites aligns with host niche diversity.</title>
        <authorList>
            <person name="Hahn C."/>
            <person name="Resl P."/>
        </authorList>
    </citation>
    <scope>NUCLEOTIDE SEQUENCE [LARGE SCALE GENOMIC DNA]</scope>
    <source>
        <strain evidence="12">EGGRZ-B1_66</strain>
        <tissue evidence="12">Body</tissue>
    </source>
</reference>
<dbReference type="PANTHER" id="PTHR11846:SF0">
    <property type="entry name" value="ADENYLOSUCCINATE SYNTHETASE"/>
    <property type="match status" value="1"/>
</dbReference>
<organism evidence="12 13">
    <name type="scientific">Cichlidogyrus casuarinus</name>
    <dbReference type="NCBI Taxonomy" id="1844966"/>
    <lineage>
        <taxon>Eukaryota</taxon>
        <taxon>Metazoa</taxon>
        <taxon>Spiralia</taxon>
        <taxon>Lophotrochozoa</taxon>
        <taxon>Platyhelminthes</taxon>
        <taxon>Monogenea</taxon>
        <taxon>Monopisthocotylea</taxon>
        <taxon>Dactylogyridea</taxon>
        <taxon>Ancyrocephalidae</taxon>
        <taxon>Cichlidogyrus</taxon>
    </lineage>
</organism>
<dbReference type="InterPro" id="IPR001114">
    <property type="entry name" value="Adenylosuccinate_synthetase"/>
</dbReference>
<dbReference type="InterPro" id="IPR042109">
    <property type="entry name" value="Adenylosuccinate_synth_dom1"/>
</dbReference>
<comment type="function">
    <text evidence="11">Plays an important role in the de novo pathway of purine nucleotide biosynthesis.</text>
</comment>
<dbReference type="AlphaFoldDB" id="A0ABD2Q7H0"/>
<evidence type="ECO:0000256" key="4">
    <source>
        <dbReference type="ARBA" id="ARBA00022741"/>
    </source>
</evidence>
<proteinExistence type="inferred from homology"/>
<sequence>MSKVLVVIGAQWGDEGKGKLVDKLAESAQLVCRCQGGNNAGHTVIVDGVEYFFHLVPSGVVNPNTIGIIGNGVVIHLPGLFAEIDENVKKGLKNLEQRIRISPRCHIVCDLHQHIDGIEEEIRGANSIGTTRKGIGPAYSSKVARNGIRVADLLGNWDAFVKRYELLVEYAKRRYNDKLDVDIEADLKTFEVHRERLRPMVDDTLTLIHSHLLNKKTVLVEGAQSCMLDIDFGTYPYVTSSNCSVGGVCTGLGIPPSSIGDVYGVVKAYTTRVGEGCFPTEITESTLAEKLRKVGHEYGVTTGRPRRIGWVDAFAIKYAAMICGYQAIALTKIDILDNLEEVKIGKSYRHKTSGRLESFPASVNDLHGCEVEYETLPGWQASTSNITSWDKLPQGAKNYIEQLETLIGVRIRWIGTGPSRDALIERS</sequence>
<feature type="binding site" evidence="9">
    <location>
        <begin position="41"/>
        <end position="43"/>
    </location>
    <ligand>
        <name>GTP</name>
        <dbReference type="ChEBI" id="CHEBI:37565"/>
    </ligand>
</feature>
<evidence type="ECO:0000256" key="9">
    <source>
        <dbReference type="HAMAP-Rule" id="MF_03125"/>
    </source>
</evidence>
<dbReference type="GO" id="GO:0000287">
    <property type="term" value="F:magnesium ion binding"/>
    <property type="evidence" value="ECO:0007669"/>
    <property type="project" value="UniProtKB-UniRule"/>
</dbReference>
<dbReference type="GO" id="GO:0044208">
    <property type="term" value="P:'de novo' AMP biosynthetic process"/>
    <property type="evidence" value="ECO:0007669"/>
    <property type="project" value="UniProtKB-UniRule"/>
</dbReference>
<comment type="pathway">
    <text evidence="9 11">Purine metabolism; AMP biosynthesis via de novo pathway; AMP from IMP: step 1/2.</text>
</comment>
<feature type="binding site" evidence="9">
    <location>
        <position position="239"/>
    </location>
    <ligand>
        <name>IMP</name>
        <dbReference type="ChEBI" id="CHEBI:58053"/>
    </ligand>
</feature>
<feature type="binding site" evidence="9">
    <location>
        <begin position="14"/>
        <end position="17"/>
    </location>
    <ligand>
        <name>IMP</name>
        <dbReference type="ChEBI" id="CHEBI:58053"/>
    </ligand>
</feature>
<dbReference type="InterPro" id="IPR042110">
    <property type="entry name" value="Adenylosuccinate_synth_dom2"/>
</dbReference>
<dbReference type="SMART" id="SM00788">
    <property type="entry name" value="Adenylsucc_synt"/>
    <property type="match status" value="1"/>
</dbReference>
<dbReference type="SUPFAM" id="SSF52540">
    <property type="entry name" value="P-loop containing nucleoside triphosphate hydrolases"/>
    <property type="match status" value="1"/>
</dbReference>
<feature type="binding site" evidence="9">
    <location>
        <position position="41"/>
    </location>
    <ligand>
        <name>Mg(2+)</name>
        <dbReference type="ChEBI" id="CHEBI:18420"/>
    </ligand>
</feature>
<feature type="binding site" evidence="9">
    <location>
        <position position="304"/>
    </location>
    <ligand>
        <name>IMP</name>
        <dbReference type="ChEBI" id="CHEBI:58053"/>
    </ligand>
</feature>
<dbReference type="EMBL" id="JBJKFK010000734">
    <property type="protein sequence ID" value="KAL3315518.1"/>
    <property type="molecule type" value="Genomic_DNA"/>
</dbReference>
<evidence type="ECO:0000256" key="11">
    <source>
        <dbReference type="RuleBase" id="RU000520"/>
    </source>
</evidence>
<evidence type="ECO:0000256" key="2">
    <source>
        <dbReference type="ARBA" id="ARBA00022598"/>
    </source>
</evidence>
<feature type="binding site" evidence="9">
    <location>
        <begin position="415"/>
        <end position="417"/>
    </location>
    <ligand>
        <name>GTP</name>
        <dbReference type="ChEBI" id="CHEBI:37565"/>
    </ligand>
</feature>
<keyword evidence="4 9" id="KW-0547">Nucleotide-binding</keyword>
<comment type="function">
    <text evidence="9">Plays an important role in the de novo pathway and in the salvage pathway of purine nucleotide biosynthesis. Catalyzes the first commited step in the biosynthesis of AMP from IMP.</text>
</comment>
<dbReference type="FunFam" id="1.10.300.10:FF:000002">
    <property type="entry name" value="Adenylosuccinate synthetase, chloroplastic"/>
    <property type="match status" value="1"/>
</dbReference>
<dbReference type="GO" id="GO:0005525">
    <property type="term" value="F:GTP binding"/>
    <property type="evidence" value="ECO:0007669"/>
    <property type="project" value="UniProtKB-UniRule"/>
</dbReference>
<evidence type="ECO:0000313" key="13">
    <source>
        <dbReference type="Proteomes" id="UP001626550"/>
    </source>
</evidence>
<feature type="binding site" evidence="9">
    <location>
        <begin position="13"/>
        <end position="19"/>
    </location>
    <ligand>
        <name>GTP</name>
        <dbReference type="ChEBI" id="CHEBI:37565"/>
    </ligand>
</feature>
<dbReference type="NCBIfam" id="TIGR00184">
    <property type="entry name" value="purA"/>
    <property type="match status" value="1"/>
</dbReference>
<comment type="subunit">
    <text evidence="1 9">Homodimer.</text>
</comment>
<name>A0ABD2Q7H0_9PLAT</name>
<feature type="binding site" evidence="9">
    <location>
        <position position="131"/>
    </location>
    <ligand>
        <name>IMP</name>
        <dbReference type="ChEBI" id="CHEBI:58053"/>
    </ligand>
</feature>
<dbReference type="GO" id="GO:0004019">
    <property type="term" value="F:adenylosuccinate synthase activity"/>
    <property type="evidence" value="ECO:0007669"/>
    <property type="project" value="UniProtKB-UniRule"/>
</dbReference>
<feature type="binding site" evidence="9">
    <location>
        <position position="14"/>
    </location>
    <ligand>
        <name>Mg(2+)</name>
        <dbReference type="ChEBI" id="CHEBI:18420"/>
    </ligand>
</feature>
<feature type="active site" description="Proton donor" evidence="9">
    <location>
        <position position="42"/>
    </location>
</feature>
<dbReference type="Pfam" id="PF00709">
    <property type="entry name" value="Adenylsucc_synt"/>
    <property type="match status" value="1"/>
</dbReference>
<dbReference type="NCBIfam" id="NF002223">
    <property type="entry name" value="PRK01117.1"/>
    <property type="match status" value="1"/>
</dbReference>
<comment type="subcellular location">
    <subcellularLocation>
        <location evidence="9">Cytoplasm</location>
    </subcellularLocation>
</comment>
<keyword evidence="5 9" id="KW-0658">Purine biosynthesis</keyword>
<dbReference type="PANTHER" id="PTHR11846">
    <property type="entry name" value="ADENYLOSUCCINATE SYNTHETASE"/>
    <property type="match status" value="1"/>
</dbReference>
<protein>
    <recommendedName>
        <fullName evidence="9 11">Adenylosuccinate synthetase</fullName>
        <shortName evidence="9">AMPSase</shortName>
        <shortName evidence="9">AdSS</shortName>
        <ecNumber evidence="9 11">6.3.4.4</ecNumber>
    </recommendedName>
    <alternativeName>
        <fullName evidence="9">IMP--aspartate ligase</fullName>
    </alternativeName>
</protein>
<dbReference type="InterPro" id="IPR027417">
    <property type="entry name" value="P-loop_NTPase"/>
</dbReference>
<keyword evidence="7 9" id="KW-0342">GTP-binding</keyword>
<evidence type="ECO:0000313" key="12">
    <source>
        <dbReference type="EMBL" id="KAL3315518.1"/>
    </source>
</evidence>
<evidence type="ECO:0000256" key="6">
    <source>
        <dbReference type="ARBA" id="ARBA00022842"/>
    </source>
</evidence>
<dbReference type="EC" id="6.3.4.4" evidence="9 11"/>
<comment type="cofactor">
    <cofactor evidence="9">
        <name>Mg(2+)</name>
        <dbReference type="ChEBI" id="CHEBI:18420"/>
    </cofactor>
    <text evidence="9">Binds 1 Mg(2+) ion per subunit.</text>
</comment>
<feature type="binding site" evidence="9">
    <location>
        <position position="224"/>
    </location>
    <ligand>
        <name>IMP</name>
        <dbReference type="ChEBI" id="CHEBI:58053"/>
    </ligand>
</feature>
<keyword evidence="3 9" id="KW-0479">Metal-binding</keyword>
<comment type="catalytic activity">
    <reaction evidence="8 9 11">
        <text>IMP + L-aspartate + GTP = N(6)-(1,2-dicarboxyethyl)-AMP + GDP + phosphate + 2 H(+)</text>
        <dbReference type="Rhea" id="RHEA:15753"/>
        <dbReference type="ChEBI" id="CHEBI:15378"/>
        <dbReference type="ChEBI" id="CHEBI:29991"/>
        <dbReference type="ChEBI" id="CHEBI:37565"/>
        <dbReference type="ChEBI" id="CHEBI:43474"/>
        <dbReference type="ChEBI" id="CHEBI:57567"/>
        <dbReference type="ChEBI" id="CHEBI:58053"/>
        <dbReference type="ChEBI" id="CHEBI:58189"/>
        <dbReference type="EC" id="6.3.4.4"/>
    </reaction>
</comment>
<feature type="active site" description="Proton acceptor" evidence="9">
    <location>
        <position position="14"/>
    </location>
</feature>
<feature type="binding site" evidence="9">
    <location>
        <begin position="300"/>
        <end position="306"/>
    </location>
    <ligand>
        <name>substrate</name>
    </ligand>
</feature>
<evidence type="ECO:0000256" key="8">
    <source>
        <dbReference type="ARBA" id="ARBA00050432"/>
    </source>
</evidence>
<comment type="caution">
    <text evidence="12">The sequence shown here is derived from an EMBL/GenBank/DDBJ whole genome shotgun (WGS) entry which is preliminary data.</text>
</comment>
<dbReference type="HAMAP" id="MF_00011">
    <property type="entry name" value="Adenylosucc_synth"/>
    <property type="match status" value="1"/>
</dbReference>
<keyword evidence="13" id="KW-1185">Reference proteome</keyword>
<evidence type="ECO:0000256" key="10">
    <source>
        <dbReference type="PROSITE-ProRule" id="PRU10134"/>
    </source>
</evidence>
<feature type="binding site" evidence="9">
    <location>
        <begin position="39"/>
        <end position="42"/>
    </location>
    <ligand>
        <name>IMP</name>
        <dbReference type="ChEBI" id="CHEBI:58053"/>
    </ligand>
</feature>
<dbReference type="InterPro" id="IPR033128">
    <property type="entry name" value="Adenylosuccin_syn_Lys_AS"/>
</dbReference>